<comment type="caution">
    <text evidence="2">The sequence shown here is derived from an EMBL/GenBank/DDBJ whole genome shotgun (WGS) entry which is preliminary data.</text>
</comment>
<keyword evidence="1" id="KW-0472">Membrane</keyword>
<protein>
    <submittedName>
        <fullName evidence="2">Uncharacterized protein</fullName>
    </submittedName>
</protein>
<dbReference type="Pfam" id="PF03140">
    <property type="entry name" value="DUF247"/>
    <property type="match status" value="1"/>
</dbReference>
<reference evidence="2 3" key="2">
    <citation type="journal article" date="2017" name="Front. Plant Sci.">
        <title>Gene Classification and Mining of Molecular Markers Useful in Red Clover (Trifolium pratense) Breeding.</title>
        <authorList>
            <person name="Istvanek J."/>
            <person name="Dluhosova J."/>
            <person name="Dluhos P."/>
            <person name="Patkova L."/>
            <person name="Nedelnik J."/>
            <person name="Repkova J."/>
        </authorList>
    </citation>
    <scope>NUCLEOTIDE SEQUENCE [LARGE SCALE GENOMIC DNA]</scope>
    <source>
        <strain evidence="3">cv. Tatra</strain>
        <tissue evidence="2">Young leaves</tissue>
    </source>
</reference>
<dbReference type="PANTHER" id="PTHR31170">
    <property type="entry name" value="BNAC04G53230D PROTEIN"/>
    <property type="match status" value="1"/>
</dbReference>
<dbReference type="STRING" id="57577.A0A2K3LZA1"/>
<organism evidence="2 3">
    <name type="scientific">Trifolium pratense</name>
    <name type="common">Red clover</name>
    <dbReference type="NCBI Taxonomy" id="57577"/>
    <lineage>
        <taxon>Eukaryota</taxon>
        <taxon>Viridiplantae</taxon>
        <taxon>Streptophyta</taxon>
        <taxon>Embryophyta</taxon>
        <taxon>Tracheophyta</taxon>
        <taxon>Spermatophyta</taxon>
        <taxon>Magnoliopsida</taxon>
        <taxon>eudicotyledons</taxon>
        <taxon>Gunneridae</taxon>
        <taxon>Pentapetalae</taxon>
        <taxon>rosids</taxon>
        <taxon>fabids</taxon>
        <taxon>Fabales</taxon>
        <taxon>Fabaceae</taxon>
        <taxon>Papilionoideae</taxon>
        <taxon>50 kb inversion clade</taxon>
        <taxon>NPAAA clade</taxon>
        <taxon>Hologalegina</taxon>
        <taxon>IRL clade</taxon>
        <taxon>Trifolieae</taxon>
        <taxon>Trifolium</taxon>
    </lineage>
</organism>
<dbReference type="Proteomes" id="UP000236291">
    <property type="component" value="Unassembled WGS sequence"/>
</dbReference>
<evidence type="ECO:0000256" key="1">
    <source>
        <dbReference type="SAM" id="Phobius"/>
    </source>
</evidence>
<name>A0A2K3LZA1_TRIPR</name>
<keyword evidence="1" id="KW-0812">Transmembrane</keyword>
<proteinExistence type="predicted"/>
<evidence type="ECO:0000313" key="2">
    <source>
        <dbReference type="EMBL" id="PNX83842.1"/>
    </source>
</evidence>
<dbReference type="EMBL" id="ASHM01045020">
    <property type="protein sequence ID" value="PNX83842.1"/>
    <property type="molecule type" value="Genomic_DNA"/>
</dbReference>
<evidence type="ECO:0000313" key="3">
    <source>
        <dbReference type="Proteomes" id="UP000236291"/>
    </source>
</evidence>
<dbReference type="InterPro" id="IPR004158">
    <property type="entry name" value="DUF247_pln"/>
</dbReference>
<sequence length="178" mass="20803">MLNFKFSSKEAADEMLIFMFIETEHDVTIDVEIEQEEEQDNKGDDENSKGPLVITRYTELMNGIIDSEEDAKILREKGIILNHLKSDQEVANMWNGMSKSLRLSRVLFMDNAIEDVNKFYNSRMKVKMLKFMKSYVFGSWQFLTFLAAIFMLLLMALQAFCSVYTCHRFFDKALQQSD</sequence>
<dbReference type="PANTHER" id="PTHR31170:SF25">
    <property type="entry name" value="BNAA09G04570D PROTEIN"/>
    <property type="match status" value="1"/>
</dbReference>
<reference evidence="2 3" key="1">
    <citation type="journal article" date="2014" name="Am. J. Bot.">
        <title>Genome assembly and annotation for red clover (Trifolium pratense; Fabaceae).</title>
        <authorList>
            <person name="Istvanek J."/>
            <person name="Jaros M."/>
            <person name="Krenek A."/>
            <person name="Repkova J."/>
        </authorList>
    </citation>
    <scope>NUCLEOTIDE SEQUENCE [LARGE SCALE GENOMIC DNA]</scope>
    <source>
        <strain evidence="3">cv. Tatra</strain>
        <tissue evidence="2">Young leaves</tissue>
    </source>
</reference>
<gene>
    <name evidence="2" type="ORF">L195_g039891</name>
</gene>
<accession>A0A2K3LZA1</accession>
<dbReference type="AlphaFoldDB" id="A0A2K3LZA1"/>
<feature type="transmembrane region" description="Helical" evidence="1">
    <location>
        <begin position="134"/>
        <end position="157"/>
    </location>
</feature>
<keyword evidence="1" id="KW-1133">Transmembrane helix</keyword>